<reference evidence="6 7" key="1">
    <citation type="submission" date="2017-11" db="EMBL/GenBank/DDBJ databases">
        <title>Comparative genomics of Botrytis spp.</title>
        <authorList>
            <person name="Valero-Jimenez C.A."/>
            <person name="Tapia P."/>
            <person name="Veloso J."/>
            <person name="Silva-Moreno E."/>
            <person name="Staats M."/>
            <person name="Valdes J.H."/>
            <person name="Van Kan J.A.L."/>
        </authorList>
    </citation>
    <scope>NUCLEOTIDE SEQUENCE [LARGE SCALE GENOMIC DNA]</scope>
    <source>
        <strain evidence="6 7">MUCL2830</strain>
    </source>
</reference>
<feature type="domain" description="AMP-dependent synthetase/ligase" evidence="4">
    <location>
        <begin position="42"/>
        <end position="346"/>
    </location>
</feature>
<dbReference type="STRING" id="38488.A0A4Y8CF37"/>
<gene>
    <name evidence="6" type="ORF">BOTCAL_0943g00020</name>
</gene>
<evidence type="ECO:0000256" key="1">
    <source>
        <dbReference type="ARBA" id="ARBA00022450"/>
    </source>
</evidence>
<organism evidence="6 7">
    <name type="scientific">Botryotinia calthae</name>
    <dbReference type="NCBI Taxonomy" id="38488"/>
    <lineage>
        <taxon>Eukaryota</taxon>
        <taxon>Fungi</taxon>
        <taxon>Dikarya</taxon>
        <taxon>Ascomycota</taxon>
        <taxon>Pezizomycotina</taxon>
        <taxon>Leotiomycetes</taxon>
        <taxon>Helotiales</taxon>
        <taxon>Sclerotiniaceae</taxon>
        <taxon>Botryotinia</taxon>
    </lineage>
</organism>
<dbReference type="InterPro" id="IPR036291">
    <property type="entry name" value="NAD(P)-bd_dom_sf"/>
</dbReference>
<sequence>MASILFEEDGLKPIRRKQLLNNIVDGLAKVRPSTIYAEVPRSATSYEHGYRKISYANFANAINGLAHWLHDTLGPAENFPTLAYIGPNDFRYNTLMLAAVKAGYKMFFSSPRNSIPAHANLFKILDCKVLITVNPTLPMTSSIIEATGVQAIECPDMDELLDTIYPHYPFNKTFEQARKEPLVVLHTSGTTGFPKPIVWNHEWVASWSDWLAIAPPNGYTNQTALWTSTRLLNTLPPFHAGGIFMTLLNAVFNQTPLIYPLSGVPLSTKIVLEALNHVEADSVLLAPPFVEEVGANPEMLDFLVKNIDVLLYGGGDVSQATGDKISKRLKLSMIIGSTESGAYPAVFPTNKWPSDDWKYFHFHPNAGIELRPHSENRMEQQIAHHPEVRAALVIGTHRFQTALLVELVSPQALSTVERAKAIERIWPAIHQANQECPRHAKVAKSHVFFTSPDKPMGRSGKGMVQRQPTLDLYVKEIDNLYADADKMSTLTPLDISALEIEKRKINTNNSSSIGQSIHDTISQLIGNITFQDEDDLYIRGMLDSLQTLRLTRILKNSFAIPELEITTLYTNPSVNSLTKAIIQLSSLHESAKSSSDRSRQQGIHDSLAEYKTIVDEIAPSDNRTHSNGVEDSNGTSSKEKVVVLTGSTGALGSYILQTLLSSSTVSHIFCLNRTAGEQPQIRRSEAHGLPTEFTSNRVTFLQANLSEEQLGLEPETFERIKASTTHIIHNAWPVNFNIPLSSFYPNIKGVINLIKFAATASQSPSLMFLSSLSSVGNFSGDVPESIINDITASLPMGYSESKFIAENLLSYAADKFPHVSISIARVGQIAGPVSTTGIWNKHEWFPSLVLSSIHLGIVPESLDSTDHSEVDWVPIDLIADILVELVFSQRIDHNYGARVYHPVNPVLIPWKSLLPKIIETATVRQENNITPVTFAKWIEGVRKDAEDLHSKIDFEEMLEKNPAIKLLSFYEGLAKGRGTSILENKKTVQASEKLRGLKGIEGSWVEKWVQGWIERVL</sequence>
<dbReference type="Pfam" id="PF00501">
    <property type="entry name" value="AMP-binding"/>
    <property type="match status" value="1"/>
</dbReference>
<evidence type="ECO:0008006" key="8">
    <source>
        <dbReference type="Google" id="ProtNLM"/>
    </source>
</evidence>
<dbReference type="Gene3D" id="3.40.50.720">
    <property type="entry name" value="NAD(P)-binding Rossmann-like Domain"/>
    <property type="match status" value="1"/>
</dbReference>
<dbReference type="Pfam" id="PF23562">
    <property type="entry name" value="AMP-binding_C_3"/>
    <property type="match status" value="1"/>
</dbReference>
<keyword evidence="7" id="KW-1185">Reference proteome</keyword>
<dbReference type="EMBL" id="PHWZ01000939">
    <property type="protein sequence ID" value="TEY29392.1"/>
    <property type="molecule type" value="Genomic_DNA"/>
</dbReference>
<evidence type="ECO:0000259" key="5">
    <source>
        <dbReference type="Pfam" id="PF07993"/>
    </source>
</evidence>
<dbReference type="OrthoDB" id="429813at2759"/>
<dbReference type="PANTHER" id="PTHR43439">
    <property type="entry name" value="PHENYLACETATE-COENZYME A LIGASE"/>
    <property type="match status" value="1"/>
</dbReference>
<feature type="region of interest" description="Disordered" evidence="3">
    <location>
        <begin position="617"/>
        <end position="637"/>
    </location>
</feature>
<accession>A0A4Y8CF37</accession>
<dbReference type="PANTHER" id="PTHR43439:SF2">
    <property type="entry name" value="ENZYME, PUTATIVE (JCVI)-RELATED"/>
    <property type="match status" value="1"/>
</dbReference>
<keyword evidence="1" id="KW-0596">Phosphopantetheine</keyword>
<feature type="compositionally biased region" description="Polar residues" evidence="3">
    <location>
        <begin position="625"/>
        <end position="636"/>
    </location>
</feature>
<dbReference type="InterPro" id="IPR042099">
    <property type="entry name" value="ANL_N_sf"/>
</dbReference>
<dbReference type="InterPro" id="IPR020845">
    <property type="entry name" value="AMP-binding_CS"/>
</dbReference>
<evidence type="ECO:0000256" key="2">
    <source>
        <dbReference type="ARBA" id="ARBA00022553"/>
    </source>
</evidence>
<dbReference type="InterPro" id="IPR051414">
    <property type="entry name" value="Adenylate-forming_Reductase"/>
</dbReference>
<proteinExistence type="predicted"/>
<keyword evidence="2" id="KW-0597">Phosphoprotein</keyword>
<dbReference type="PROSITE" id="PS00455">
    <property type="entry name" value="AMP_BINDING"/>
    <property type="match status" value="1"/>
</dbReference>
<comment type="caution">
    <text evidence="6">The sequence shown here is derived from an EMBL/GenBank/DDBJ whole genome shotgun (WGS) entry which is preliminary data.</text>
</comment>
<feature type="domain" description="Thioester reductase (TE)" evidence="5">
    <location>
        <begin position="644"/>
        <end position="880"/>
    </location>
</feature>
<dbReference type="InterPro" id="IPR000873">
    <property type="entry name" value="AMP-dep_synth/lig_dom"/>
</dbReference>
<evidence type="ECO:0000313" key="6">
    <source>
        <dbReference type="EMBL" id="TEY29392.1"/>
    </source>
</evidence>
<dbReference type="Proteomes" id="UP000297299">
    <property type="component" value="Unassembled WGS sequence"/>
</dbReference>
<evidence type="ECO:0000256" key="3">
    <source>
        <dbReference type="SAM" id="MobiDB-lite"/>
    </source>
</evidence>
<evidence type="ECO:0000313" key="7">
    <source>
        <dbReference type="Proteomes" id="UP000297299"/>
    </source>
</evidence>
<dbReference type="SUPFAM" id="SSF56801">
    <property type="entry name" value="Acetyl-CoA synthetase-like"/>
    <property type="match status" value="1"/>
</dbReference>
<dbReference type="SUPFAM" id="SSF51735">
    <property type="entry name" value="NAD(P)-binding Rossmann-fold domains"/>
    <property type="match status" value="1"/>
</dbReference>
<name>A0A4Y8CF37_9HELO</name>
<dbReference type="Gene3D" id="3.40.50.12780">
    <property type="entry name" value="N-terminal domain of ligase-like"/>
    <property type="match status" value="1"/>
</dbReference>
<dbReference type="AlphaFoldDB" id="A0A4Y8CF37"/>
<dbReference type="Pfam" id="PF07993">
    <property type="entry name" value="NAD_binding_4"/>
    <property type="match status" value="1"/>
</dbReference>
<evidence type="ECO:0000259" key="4">
    <source>
        <dbReference type="Pfam" id="PF00501"/>
    </source>
</evidence>
<dbReference type="InterPro" id="IPR013120">
    <property type="entry name" value="FAR_NAD-bd"/>
</dbReference>
<protein>
    <recommendedName>
        <fullName evidence="8">Carrier domain-containing protein</fullName>
    </recommendedName>
</protein>